<name>A0A5K3FY54_MESCO</name>
<dbReference type="Gene3D" id="3.40.33.10">
    <property type="entry name" value="CAP"/>
    <property type="match status" value="1"/>
</dbReference>
<dbReference type="InterPro" id="IPR001283">
    <property type="entry name" value="CRISP-related"/>
</dbReference>
<dbReference type="WBParaSite" id="MCU_012851-RA">
    <property type="protein sequence ID" value="MCU_012851-RA"/>
    <property type="gene ID" value="MCU_012851"/>
</dbReference>
<dbReference type="InterPro" id="IPR014044">
    <property type="entry name" value="CAP_dom"/>
</dbReference>
<evidence type="ECO:0000313" key="3">
    <source>
        <dbReference type="WBParaSite" id="MCU_012851-RA"/>
    </source>
</evidence>
<proteinExistence type="predicted"/>
<feature type="signal peptide" evidence="1">
    <location>
        <begin position="1"/>
        <end position="19"/>
    </location>
</feature>
<dbReference type="PANTHER" id="PTHR10334">
    <property type="entry name" value="CYSTEINE-RICH SECRETORY PROTEIN-RELATED"/>
    <property type="match status" value="1"/>
</dbReference>
<dbReference type="PRINTS" id="PR00837">
    <property type="entry name" value="V5TPXLIKE"/>
</dbReference>
<organism evidence="3">
    <name type="scientific">Mesocestoides corti</name>
    <name type="common">Flatworm</name>
    <dbReference type="NCBI Taxonomy" id="53468"/>
    <lineage>
        <taxon>Eukaryota</taxon>
        <taxon>Metazoa</taxon>
        <taxon>Spiralia</taxon>
        <taxon>Lophotrochozoa</taxon>
        <taxon>Platyhelminthes</taxon>
        <taxon>Cestoda</taxon>
        <taxon>Eucestoda</taxon>
        <taxon>Cyclophyllidea</taxon>
        <taxon>Mesocestoididae</taxon>
        <taxon>Mesocestoides</taxon>
    </lineage>
</organism>
<reference evidence="3" key="1">
    <citation type="submission" date="2019-11" db="UniProtKB">
        <authorList>
            <consortium name="WormBaseParasite"/>
        </authorList>
    </citation>
    <scope>IDENTIFICATION</scope>
</reference>
<sequence length="243" mass="25836">MSKTLICLLALVWCVASNAGEYVGLSEQERKSILTAHSSIRKSVNPTASNMLMLNYSVELEQQAAEYLKTCPLGKVNSAGAKATAVPGKTAYIDTSNTMTFEQIIAKFGEEKADYTYDSNTCKQDKTCMNYTQVVWAETNEVGCAKQECAIQNSESGGTGSGSFANGGDSAGGDTGVKTTQVVCYYTPAGNTEDAKPYKQGTSCSECPNNFKCEENQCVNSAPTMLSAVAVLISALLTTQCFA</sequence>
<protein>
    <submittedName>
        <fullName evidence="3">SCP domain-containing protein</fullName>
    </submittedName>
</protein>
<feature type="chain" id="PRO_5024396502" evidence="1">
    <location>
        <begin position="20"/>
        <end position="243"/>
    </location>
</feature>
<dbReference type="SMART" id="SM00198">
    <property type="entry name" value="SCP"/>
    <property type="match status" value="1"/>
</dbReference>
<feature type="domain" description="SCP" evidence="2">
    <location>
        <begin position="28"/>
        <end position="194"/>
    </location>
</feature>
<dbReference type="InterPro" id="IPR035940">
    <property type="entry name" value="CAP_sf"/>
</dbReference>
<dbReference type="Pfam" id="PF00188">
    <property type="entry name" value="CAP"/>
    <property type="match status" value="1"/>
</dbReference>
<dbReference type="SUPFAM" id="SSF55797">
    <property type="entry name" value="PR-1-like"/>
    <property type="match status" value="1"/>
</dbReference>
<evidence type="ECO:0000259" key="2">
    <source>
        <dbReference type="SMART" id="SM00198"/>
    </source>
</evidence>
<accession>A0A5K3FY54</accession>
<dbReference type="AlphaFoldDB" id="A0A5K3FY54"/>
<keyword evidence="1" id="KW-0732">Signal</keyword>
<evidence type="ECO:0000256" key="1">
    <source>
        <dbReference type="SAM" id="SignalP"/>
    </source>
</evidence>